<evidence type="ECO:0000313" key="2">
    <source>
        <dbReference type="Proteomes" id="UP001162501"/>
    </source>
</evidence>
<protein>
    <submittedName>
        <fullName evidence="1">Uncharacterized protein</fullName>
    </submittedName>
</protein>
<organism evidence="1 2">
    <name type="scientific">Rangifer tarandus platyrhynchus</name>
    <name type="common">Svalbard reindeer</name>
    <dbReference type="NCBI Taxonomy" id="3082113"/>
    <lineage>
        <taxon>Eukaryota</taxon>
        <taxon>Metazoa</taxon>
        <taxon>Chordata</taxon>
        <taxon>Craniata</taxon>
        <taxon>Vertebrata</taxon>
        <taxon>Euteleostomi</taxon>
        <taxon>Mammalia</taxon>
        <taxon>Eutheria</taxon>
        <taxon>Laurasiatheria</taxon>
        <taxon>Artiodactyla</taxon>
        <taxon>Ruminantia</taxon>
        <taxon>Pecora</taxon>
        <taxon>Cervidae</taxon>
        <taxon>Odocoileinae</taxon>
        <taxon>Rangifer</taxon>
    </lineage>
</organism>
<reference evidence="1" key="1">
    <citation type="submission" date="2023-05" db="EMBL/GenBank/DDBJ databases">
        <authorList>
            <consortium name="ELIXIR-Norway"/>
        </authorList>
    </citation>
    <scope>NUCLEOTIDE SEQUENCE</scope>
</reference>
<evidence type="ECO:0000313" key="1">
    <source>
        <dbReference type="EMBL" id="CAN0403963.1"/>
    </source>
</evidence>
<name>A0AC59ZFK6_RANTA</name>
<feature type="non-terminal residue" evidence="1">
    <location>
        <position position="1"/>
    </location>
</feature>
<dbReference type="EMBL" id="OX596112">
    <property type="protein sequence ID" value="CAN0403963.1"/>
    <property type="molecule type" value="Genomic_DNA"/>
</dbReference>
<dbReference type="Proteomes" id="UP001162501">
    <property type="component" value="Chromosome 28"/>
</dbReference>
<proteinExistence type="predicted"/>
<sequence length="103" mass="10782">AFTELLFSGYCRSQWGGQLSLTLTDTEPEPGWTEAAGVIPGIVGGSASSAPSRAPSLPSVGQAEPGGRSRGSASRQLSWLHRICIRLLCNVFSAPPESRAVNI</sequence>
<accession>A0AC59ZFK6</accession>
<reference evidence="1" key="2">
    <citation type="submission" date="2025-03" db="EMBL/GenBank/DDBJ databases">
        <authorList>
            <consortium name="ELIXIR-Norway"/>
            <consortium name="Elixir Norway"/>
        </authorList>
    </citation>
    <scope>NUCLEOTIDE SEQUENCE</scope>
</reference>
<gene>
    <name evidence="1" type="ORF">MRATA1EN22A_LOCUS17799</name>
</gene>
<feature type="non-terminal residue" evidence="1">
    <location>
        <position position="103"/>
    </location>
</feature>